<accession>A0A5C5WLB2</accession>
<feature type="signal peptide" evidence="1">
    <location>
        <begin position="1"/>
        <end position="36"/>
    </location>
</feature>
<gene>
    <name evidence="2" type="ORF">KOR42_34640</name>
</gene>
<organism evidence="2 3">
    <name type="scientific">Thalassoglobus neptunius</name>
    <dbReference type="NCBI Taxonomy" id="1938619"/>
    <lineage>
        <taxon>Bacteria</taxon>
        <taxon>Pseudomonadati</taxon>
        <taxon>Planctomycetota</taxon>
        <taxon>Planctomycetia</taxon>
        <taxon>Planctomycetales</taxon>
        <taxon>Planctomycetaceae</taxon>
        <taxon>Thalassoglobus</taxon>
    </lineage>
</organism>
<proteinExistence type="predicted"/>
<dbReference type="Pfam" id="PF07643">
    <property type="entry name" value="DUF1598"/>
    <property type="match status" value="1"/>
</dbReference>
<dbReference type="InterPro" id="IPR011487">
    <property type="entry name" value="DUF1598"/>
</dbReference>
<name>A0A5C5WLB2_9PLAN</name>
<dbReference type="RefSeq" id="WP_146510915.1">
    <property type="nucleotide sequence ID" value="NZ_SIHI01000012.1"/>
</dbReference>
<evidence type="ECO:0008006" key="4">
    <source>
        <dbReference type="Google" id="ProtNLM"/>
    </source>
</evidence>
<keyword evidence="1" id="KW-0732">Signal</keyword>
<dbReference type="AlphaFoldDB" id="A0A5C5WLB2"/>
<evidence type="ECO:0000313" key="3">
    <source>
        <dbReference type="Proteomes" id="UP000317243"/>
    </source>
</evidence>
<reference evidence="2 3" key="1">
    <citation type="submission" date="2019-02" db="EMBL/GenBank/DDBJ databases">
        <title>Deep-cultivation of Planctomycetes and their phenomic and genomic characterization uncovers novel biology.</title>
        <authorList>
            <person name="Wiegand S."/>
            <person name="Jogler M."/>
            <person name="Boedeker C."/>
            <person name="Pinto D."/>
            <person name="Vollmers J."/>
            <person name="Rivas-Marin E."/>
            <person name="Kohn T."/>
            <person name="Peeters S.H."/>
            <person name="Heuer A."/>
            <person name="Rast P."/>
            <person name="Oberbeckmann S."/>
            <person name="Bunk B."/>
            <person name="Jeske O."/>
            <person name="Meyerdierks A."/>
            <person name="Storesund J.E."/>
            <person name="Kallscheuer N."/>
            <person name="Luecker S."/>
            <person name="Lage O.M."/>
            <person name="Pohl T."/>
            <person name="Merkel B.J."/>
            <person name="Hornburger P."/>
            <person name="Mueller R.-W."/>
            <person name="Bruemmer F."/>
            <person name="Labrenz M."/>
            <person name="Spormann A.M."/>
            <person name="Op Den Camp H."/>
            <person name="Overmann J."/>
            <person name="Amann R."/>
            <person name="Jetten M.S.M."/>
            <person name="Mascher T."/>
            <person name="Medema M.H."/>
            <person name="Devos D.P."/>
            <person name="Kaster A.-K."/>
            <person name="Ovreas L."/>
            <person name="Rohde M."/>
            <person name="Galperin M.Y."/>
            <person name="Jogler C."/>
        </authorList>
    </citation>
    <scope>NUCLEOTIDE SEQUENCE [LARGE SCALE GENOMIC DNA]</scope>
    <source>
        <strain evidence="2 3">KOR42</strain>
    </source>
</reference>
<dbReference type="OrthoDB" id="233246at2"/>
<feature type="chain" id="PRO_5022856055" description="DUF1598 domain-containing protein" evidence="1">
    <location>
        <begin position="37"/>
        <end position="541"/>
    </location>
</feature>
<evidence type="ECO:0000256" key="1">
    <source>
        <dbReference type="SAM" id="SignalP"/>
    </source>
</evidence>
<protein>
    <recommendedName>
        <fullName evidence="4">DUF1598 domain-containing protein</fullName>
    </recommendedName>
</protein>
<dbReference type="Proteomes" id="UP000317243">
    <property type="component" value="Unassembled WGS sequence"/>
</dbReference>
<sequence length="541" mass="59167" precursor="true">MMILETWNRRNRTMRVKCVLVAAMAFTCMTLTQVSAAEPNDVAGLLAAGELDASSQMVSDRATNLESALDSALQGGTGADPDALINLILNQTEGPWQSVQGEGAADPEFFESGVRVDPNGVLTLSSHKDLSGNLAAMGVTSRVAALNEDMAQSAPLRLVSLTRLEKAVAQRLAEGKPIVESMKRLAGLSKIEYVFVYPESGEIVLGGPAEGWQYDEFGMAVGTDSGRPILHLDDFVTVLRTFSEDGTRIFGCSIDPRQENLKAVQEFATASQQQGSLSPSRVNRWAQQIRDLLGLQDITVYGVPVDSRVARVLVEADYRMKLIGIGELEGGAEIPDYFELLRENPQFVSGGLDALRWWMSMQYESVLHSEDHDVYQVSGSAVKCQSENQFLADSGKRVSTGQSEPVNRQFAENFTEHYSQLAQQDRIFADLQGIFDLALIAALIDRDELDHKAGWDRGVFASGGEYQPEVYAVPRQTESVVNHKVFNGRDIVLQVAGGVRADVVAALDSTQVAQDTTSLDTTAENAKAVDLPENRWWWDAK</sequence>
<keyword evidence="3" id="KW-1185">Reference proteome</keyword>
<evidence type="ECO:0000313" key="2">
    <source>
        <dbReference type="EMBL" id="TWT51576.1"/>
    </source>
</evidence>
<dbReference type="EMBL" id="SIHI01000012">
    <property type="protein sequence ID" value="TWT51576.1"/>
    <property type="molecule type" value="Genomic_DNA"/>
</dbReference>
<comment type="caution">
    <text evidence="2">The sequence shown here is derived from an EMBL/GenBank/DDBJ whole genome shotgun (WGS) entry which is preliminary data.</text>
</comment>